<dbReference type="AlphaFoldDB" id="A0AAD5KDJ1"/>
<keyword evidence="3" id="KW-0313">Glucose metabolism</keyword>
<feature type="domain" description="Trehalose synthase N-terminal" evidence="8">
    <location>
        <begin position="220"/>
        <end position="382"/>
    </location>
</feature>
<dbReference type="GO" id="GO:0006006">
    <property type="term" value="P:glucose metabolic process"/>
    <property type="evidence" value="ECO:0007669"/>
    <property type="project" value="UniProtKB-KW"/>
</dbReference>
<evidence type="ECO:0000256" key="6">
    <source>
        <dbReference type="ARBA" id="ARBA00023277"/>
    </source>
</evidence>
<dbReference type="InterPro" id="IPR052078">
    <property type="entry name" value="Trehalose_Metab_GTase"/>
</dbReference>
<organism evidence="9 10">
    <name type="scientific">Phascolomyces articulosus</name>
    <dbReference type="NCBI Taxonomy" id="60185"/>
    <lineage>
        <taxon>Eukaryota</taxon>
        <taxon>Fungi</taxon>
        <taxon>Fungi incertae sedis</taxon>
        <taxon>Mucoromycota</taxon>
        <taxon>Mucoromycotina</taxon>
        <taxon>Mucoromycetes</taxon>
        <taxon>Mucorales</taxon>
        <taxon>Lichtheimiaceae</taxon>
        <taxon>Phascolomyces</taxon>
    </lineage>
</organism>
<protein>
    <recommendedName>
        <fullName evidence="11">Trehalose synthase</fullName>
    </recommendedName>
</protein>
<reference evidence="9" key="2">
    <citation type="submission" date="2023-02" db="EMBL/GenBank/DDBJ databases">
        <authorList>
            <consortium name="DOE Joint Genome Institute"/>
            <person name="Mondo S.J."/>
            <person name="Chang Y."/>
            <person name="Wang Y."/>
            <person name="Ahrendt S."/>
            <person name="Andreopoulos W."/>
            <person name="Barry K."/>
            <person name="Beard J."/>
            <person name="Benny G.L."/>
            <person name="Blankenship S."/>
            <person name="Bonito G."/>
            <person name="Cuomo C."/>
            <person name="Desiro A."/>
            <person name="Gervers K.A."/>
            <person name="Hundley H."/>
            <person name="Kuo A."/>
            <person name="LaButti K."/>
            <person name="Lang B.F."/>
            <person name="Lipzen A."/>
            <person name="O'Donnell K."/>
            <person name="Pangilinan J."/>
            <person name="Reynolds N."/>
            <person name="Sandor L."/>
            <person name="Smith M.W."/>
            <person name="Tsang A."/>
            <person name="Grigoriev I.V."/>
            <person name="Stajich J.E."/>
            <person name="Spatafora J.W."/>
        </authorList>
    </citation>
    <scope>NUCLEOTIDE SEQUENCE</scope>
    <source>
        <strain evidence="9">RSA 2281</strain>
    </source>
</reference>
<evidence type="ECO:0000256" key="5">
    <source>
        <dbReference type="ARBA" id="ARBA00022679"/>
    </source>
</evidence>
<evidence type="ECO:0000259" key="7">
    <source>
        <dbReference type="Pfam" id="PF00534"/>
    </source>
</evidence>
<evidence type="ECO:0000259" key="8">
    <source>
        <dbReference type="Pfam" id="PF21269"/>
    </source>
</evidence>
<feature type="domain" description="Glycosyl transferase family 1" evidence="7">
    <location>
        <begin position="436"/>
        <end position="612"/>
    </location>
</feature>
<keyword evidence="10" id="KW-1185">Reference proteome</keyword>
<accession>A0AAD5KDJ1</accession>
<evidence type="ECO:0000256" key="3">
    <source>
        <dbReference type="ARBA" id="ARBA00022526"/>
    </source>
</evidence>
<sequence>MPPNPDVPTIPTTRRFSQYYVPQAVYLGLDVQRCSKSNMVSYAISVHDGSYTTDFYTGEFEVKANKKCESDCLEEGLHKLLEVVKQYSMAQHYKVQLIALSNTLYESYYAAGEDPPFTAASAFWRELDAIPYHVHTHGDTQDERASAAVRKAVIWMSPQYPGNIPRVCVGYRHEVEVDFNGMIHMVDLIDYERTVCRDTWRVLNEMASKYKERKLTVSFFNSTPQGGGVALMRHALLRLYRLMHLDVHWFVARPKPEVFDITKRKFHNVLQGVAPPDVRLNEHDKQTFIDWSNENVDRFWSKEGGPILESDVIVVDDPQLVGIIPHIKRLNPKCRIIFRSHIEIRADLIRDYPEGPQAETWNFLWQFIKHADLFVAHPMDNFIPDVVPRRNVVLMPATTDPLDGLNKPLSPWVTEYYQSVFNRICMDQGANEVDWSRPYIVQVARFDPSKGIPDVLESYRLLRAKLSAEGIDDYNTPQLVICGHGSVDDPDGTVIYEQTHRTLQKTEFAAISLDIIAARLPPSDQLLDLILSNARVALQLSHREGFEVKVTESLHKGVPIVAYQAGGIPLQIKAGVDGFLEKIGDVEGVAQRLYELVTDDNLHAQMGAAAKREVTEEYFTVWNSINWLHMSLELTNEPGLDSGSKGLLDEEATYARNSQMGNTQMLSAFWRKQYSYSGLT</sequence>
<dbReference type="InterPro" id="IPR049438">
    <property type="entry name" value="TreT_GT1"/>
</dbReference>
<dbReference type="InterPro" id="IPR001296">
    <property type="entry name" value="Glyco_trans_1"/>
</dbReference>
<evidence type="ECO:0008006" key="11">
    <source>
        <dbReference type="Google" id="ProtNLM"/>
    </source>
</evidence>
<keyword evidence="4" id="KW-0328">Glycosyltransferase</keyword>
<evidence type="ECO:0000256" key="1">
    <source>
        <dbReference type="ARBA" id="ARBA00009481"/>
    </source>
</evidence>
<comment type="subunit">
    <text evidence="2">Homodimer.</text>
</comment>
<dbReference type="EMBL" id="JAIXMP010000013">
    <property type="protein sequence ID" value="KAI9263235.1"/>
    <property type="molecule type" value="Genomic_DNA"/>
</dbReference>
<dbReference type="PANTHER" id="PTHR47779">
    <property type="entry name" value="SYNTHASE (CCG-9), PUTATIVE (AFU_ORTHOLOGUE AFUA_3G12100)-RELATED"/>
    <property type="match status" value="1"/>
</dbReference>
<comment type="caution">
    <text evidence="9">The sequence shown here is derived from an EMBL/GenBank/DDBJ whole genome shotgun (WGS) entry which is preliminary data.</text>
</comment>
<evidence type="ECO:0000313" key="9">
    <source>
        <dbReference type="EMBL" id="KAI9263235.1"/>
    </source>
</evidence>
<dbReference type="SUPFAM" id="SSF53756">
    <property type="entry name" value="UDP-Glycosyltransferase/glycogen phosphorylase"/>
    <property type="match status" value="1"/>
</dbReference>
<keyword evidence="6" id="KW-0119">Carbohydrate metabolism</keyword>
<dbReference type="Proteomes" id="UP001209540">
    <property type="component" value="Unassembled WGS sequence"/>
</dbReference>
<evidence type="ECO:0000256" key="2">
    <source>
        <dbReference type="ARBA" id="ARBA00011738"/>
    </source>
</evidence>
<evidence type="ECO:0000256" key="4">
    <source>
        <dbReference type="ARBA" id="ARBA00022676"/>
    </source>
</evidence>
<proteinExistence type="inferred from homology"/>
<keyword evidence="5" id="KW-0808">Transferase</keyword>
<evidence type="ECO:0000313" key="10">
    <source>
        <dbReference type="Proteomes" id="UP001209540"/>
    </source>
</evidence>
<comment type="similarity">
    <text evidence="1">Belongs to the glycosyltransferase group 1 family. Glycosyltransferase 4 subfamily.</text>
</comment>
<dbReference type="Pfam" id="PF00534">
    <property type="entry name" value="Glycos_transf_1"/>
    <property type="match status" value="1"/>
</dbReference>
<dbReference type="GO" id="GO:0016757">
    <property type="term" value="F:glycosyltransferase activity"/>
    <property type="evidence" value="ECO:0007669"/>
    <property type="project" value="UniProtKB-KW"/>
</dbReference>
<dbReference type="Gene3D" id="3.40.50.2000">
    <property type="entry name" value="Glycogen Phosphorylase B"/>
    <property type="match status" value="2"/>
</dbReference>
<name>A0AAD5KDJ1_9FUNG</name>
<gene>
    <name evidence="9" type="ORF">BDA99DRAFT_481891</name>
</gene>
<dbReference type="PANTHER" id="PTHR47779:SF1">
    <property type="entry name" value="SYNTHASE (CCG-9), PUTATIVE (AFU_ORTHOLOGUE AFUA_3G12100)-RELATED"/>
    <property type="match status" value="1"/>
</dbReference>
<reference evidence="9" key="1">
    <citation type="journal article" date="2022" name="IScience">
        <title>Evolution of zygomycete secretomes and the origins of terrestrial fungal ecologies.</title>
        <authorList>
            <person name="Chang Y."/>
            <person name="Wang Y."/>
            <person name="Mondo S."/>
            <person name="Ahrendt S."/>
            <person name="Andreopoulos W."/>
            <person name="Barry K."/>
            <person name="Beard J."/>
            <person name="Benny G.L."/>
            <person name="Blankenship S."/>
            <person name="Bonito G."/>
            <person name="Cuomo C."/>
            <person name="Desiro A."/>
            <person name="Gervers K.A."/>
            <person name="Hundley H."/>
            <person name="Kuo A."/>
            <person name="LaButti K."/>
            <person name="Lang B.F."/>
            <person name="Lipzen A."/>
            <person name="O'Donnell K."/>
            <person name="Pangilinan J."/>
            <person name="Reynolds N."/>
            <person name="Sandor L."/>
            <person name="Smith M.E."/>
            <person name="Tsang A."/>
            <person name="Grigoriev I.V."/>
            <person name="Stajich J.E."/>
            <person name="Spatafora J.W."/>
        </authorList>
    </citation>
    <scope>NUCLEOTIDE SEQUENCE</scope>
    <source>
        <strain evidence="9">RSA 2281</strain>
    </source>
</reference>
<dbReference type="Pfam" id="PF21269">
    <property type="entry name" value="TreT_GT1"/>
    <property type="match status" value="1"/>
</dbReference>